<evidence type="ECO:0000313" key="2">
    <source>
        <dbReference type="Proteomes" id="UP001055072"/>
    </source>
</evidence>
<keyword evidence="2" id="KW-1185">Reference proteome</keyword>
<name>A0ACB8TRA3_9APHY</name>
<evidence type="ECO:0000313" key="1">
    <source>
        <dbReference type="EMBL" id="KAI0084484.1"/>
    </source>
</evidence>
<proteinExistence type="predicted"/>
<protein>
    <submittedName>
        <fullName evidence="1">MFS general substrate transporter</fullName>
    </submittedName>
</protein>
<reference evidence="1" key="1">
    <citation type="journal article" date="2021" name="Environ. Microbiol.">
        <title>Gene family expansions and transcriptome signatures uncover fungal adaptations to wood decay.</title>
        <authorList>
            <person name="Hage H."/>
            <person name="Miyauchi S."/>
            <person name="Viragh M."/>
            <person name="Drula E."/>
            <person name="Min B."/>
            <person name="Chaduli D."/>
            <person name="Navarro D."/>
            <person name="Favel A."/>
            <person name="Norest M."/>
            <person name="Lesage-Meessen L."/>
            <person name="Balint B."/>
            <person name="Merenyi Z."/>
            <person name="de Eugenio L."/>
            <person name="Morin E."/>
            <person name="Martinez A.T."/>
            <person name="Baldrian P."/>
            <person name="Stursova M."/>
            <person name="Martinez M.J."/>
            <person name="Novotny C."/>
            <person name="Magnuson J.K."/>
            <person name="Spatafora J.W."/>
            <person name="Maurice S."/>
            <person name="Pangilinan J."/>
            <person name="Andreopoulos W."/>
            <person name="LaButti K."/>
            <person name="Hundley H."/>
            <person name="Na H."/>
            <person name="Kuo A."/>
            <person name="Barry K."/>
            <person name="Lipzen A."/>
            <person name="Henrissat B."/>
            <person name="Riley R."/>
            <person name="Ahrendt S."/>
            <person name="Nagy L.G."/>
            <person name="Grigoriev I.V."/>
            <person name="Martin F."/>
            <person name="Rosso M.N."/>
        </authorList>
    </citation>
    <scope>NUCLEOTIDE SEQUENCE</scope>
    <source>
        <strain evidence="1">CBS 384.51</strain>
    </source>
</reference>
<accession>A0ACB8TRA3</accession>
<dbReference type="EMBL" id="MU274942">
    <property type="protein sequence ID" value="KAI0084484.1"/>
    <property type="molecule type" value="Genomic_DNA"/>
</dbReference>
<comment type="caution">
    <text evidence="1">The sequence shown here is derived from an EMBL/GenBank/DDBJ whole genome shotgun (WGS) entry which is preliminary data.</text>
</comment>
<organism evidence="1 2">
    <name type="scientific">Irpex rosettiformis</name>
    <dbReference type="NCBI Taxonomy" id="378272"/>
    <lineage>
        <taxon>Eukaryota</taxon>
        <taxon>Fungi</taxon>
        <taxon>Dikarya</taxon>
        <taxon>Basidiomycota</taxon>
        <taxon>Agaricomycotina</taxon>
        <taxon>Agaricomycetes</taxon>
        <taxon>Polyporales</taxon>
        <taxon>Irpicaceae</taxon>
        <taxon>Irpex</taxon>
    </lineage>
</organism>
<sequence length="527" mass="57310">MLEERKTYVRNVLICIAVAANALCAGGVFSFPLISPVLADHLHFTQPQITTIALAGMVGQYPFAALVGKVLDAYGPRACSFIAGALFSSGFGLFSREIARAPEDATTADEWAFRKMFVYFGLIGLGTVFSYFSTVFAATSTFPKYNGVASGTSMALFGSSPLLISILATRYFSLSDGVIDVTHFLGFMSAVTAGTHLFGTFALRGASNKPEERSEEPIIVITDADEESNLVSQEDSSPSEDNEESSALLSTNKHPVAIVEIIPVQEPQHGSVLDLLKDGYFWILAFIATVVFGSSEMVMANLASIFLSLPSHQNITASSTIATQVQLLAIANTSSRLLVGPLSDLLSPVASYINHHTFHHDNRSANGSEERDTRAVPTSKYVYTFPRKQVISRIAFLLAFNTILLFTFSFVELFARSRETLWVMSVGVGFAYGGTFTILPGILISIWGAPNLGRNFGIISYAPFFGTSIFSYLFAFVLEQQKHSTLSEIDSCEGVKCWQATFVVCIVTLTASLFGSLVLWKKWQGRV</sequence>
<gene>
    <name evidence="1" type="ORF">BDY19DRAFT_997698</name>
</gene>
<dbReference type="Proteomes" id="UP001055072">
    <property type="component" value="Unassembled WGS sequence"/>
</dbReference>